<dbReference type="SUPFAM" id="SSF52029">
    <property type="entry name" value="GroEL apical domain-like"/>
    <property type="match status" value="1"/>
</dbReference>
<comment type="caution">
    <text evidence="9">Lacks conserved residue(s) required for the propagation of feature annotation.</text>
</comment>
<evidence type="ECO:0000313" key="14">
    <source>
        <dbReference type="Proteomes" id="UP001595859"/>
    </source>
</evidence>
<evidence type="ECO:0000256" key="6">
    <source>
        <dbReference type="ARBA" id="ARBA00023186"/>
    </source>
</evidence>
<proteinExistence type="inferred from homology"/>
<reference evidence="14" key="1">
    <citation type="journal article" date="2019" name="Int. J. Syst. Evol. Microbiol.">
        <title>The Global Catalogue of Microorganisms (GCM) 10K type strain sequencing project: providing services to taxonomists for standard genome sequencing and annotation.</title>
        <authorList>
            <consortium name="The Broad Institute Genomics Platform"/>
            <consortium name="The Broad Institute Genome Sequencing Center for Infectious Disease"/>
            <person name="Wu L."/>
            <person name="Ma J."/>
        </authorList>
    </citation>
    <scope>NUCLEOTIDE SEQUENCE [LARGE SCALE GENOMIC DNA]</scope>
    <source>
        <strain evidence="14">ZS-22-S1</strain>
    </source>
</reference>
<feature type="compositionally biased region" description="Basic residues" evidence="12">
    <location>
        <begin position="535"/>
        <end position="546"/>
    </location>
</feature>
<evidence type="ECO:0000256" key="8">
    <source>
        <dbReference type="ARBA" id="ARBA00025702"/>
    </source>
</evidence>
<dbReference type="InterPro" id="IPR001844">
    <property type="entry name" value="Cpn60/GroEL"/>
</dbReference>
<dbReference type="RefSeq" id="WP_378055283.1">
    <property type="nucleotide sequence ID" value="NZ_JBHSIS010000003.1"/>
</dbReference>
<evidence type="ECO:0000256" key="1">
    <source>
        <dbReference type="ARBA" id="ARBA00004191"/>
    </source>
</evidence>
<evidence type="ECO:0000313" key="13">
    <source>
        <dbReference type="EMBL" id="MFC4853314.1"/>
    </source>
</evidence>
<keyword evidence="7 9" id="KW-0413">Isomerase</keyword>
<dbReference type="NCBIfam" id="NF009488">
    <property type="entry name" value="PRK12850.1"/>
    <property type="match status" value="1"/>
</dbReference>
<evidence type="ECO:0000256" key="2">
    <source>
        <dbReference type="ARBA" id="ARBA00004241"/>
    </source>
</evidence>
<evidence type="ECO:0000256" key="10">
    <source>
        <dbReference type="RuleBase" id="RU000418"/>
    </source>
</evidence>
<dbReference type="HAMAP" id="MF_00600">
    <property type="entry name" value="CH60"/>
    <property type="match status" value="1"/>
</dbReference>
<keyword evidence="9" id="KW-0963">Cytoplasm</keyword>
<dbReference type="InterPro" id="IPR018370">
    <property type="entry name" value="Chaperonin_Cpn60_CS"/>
</dbReference>
<evidence type="ECO:0000256" key="9">
    <source>
        <dbReference type="HAMAP-Rule" id="MF_00600"/>
    </source>
</evidence>
<dbReference type="EMBL" id="JBHSIS010000003">
    <property type="protein sequence ID" value="MFC4853314.1"/>
    <property type="molecule type" value="Genomic_DNA"/>
</dbReference>
<protein>
    <recommendedName>
        <fullName evidence="9">Chaperonin GroEL</fullName>
        <ecNumber evidence="9">5.6.1.7</ecNumber>
    </recommendedName>
    <alternativeName>
        <fullName evidence="9">60 kDa chaperonin</fullName>
    </alternativeName>
    <alternativeName>
        <fullName evidence="9">Chaperonin-60</fullName>
        <shortName evidence="9">Cpn60</shortName>
    </alternativeName>
</protein>
<dbReference type="PROSITE" id="PS00296">
    <property type="entry name" value="CHAPERONINS_CPN60"/>
    <property type="match status" value="1"/>
</dbReference>
<dbReference type="InterPro" id="IPR027413">
    <property type="entry name" value="GROEL-like_equatorial_sf"/>
</dbReference>
<gene>
    <name evidence="9 13" type="primary">groL</name>
    <name evidence="9" type="synonym">groEL</name>
    <name evidence="13" type="ORF">ACFPCV_07350</name>
</gene>
<comment type="subcellular location">
    <subcellularLocation>
        <location evidence="2">Cell surface</location>
    </subcellularLocation>
    <subcellularLocation>
        <location evidence="9">Cytoplasm</location>
    </subcellularLocation>
    <subcellularLocation>
        <location evidence="8">Secreted</location>
        <location evidence="8">Capsule</location>
    </subcellularLocation>
    <subcellularLocation>
        <location evidence="1">Secreted</location>
        <location evidence="1">Cell wall</location>
    </subcellularLocation>
</comment>
<dbReference type="PRINTS" id="PR00298">
    <property type="entry name" value="CHAPERONIN60"/>
</dbReference>
<feature type="binding site" evidence="9">
    <location>
        <position position="494"/>
    </location>
    <ligand>
        <name>ATP</name>
        <dbReference type="ChEBI" id="CHEBI:30616"/>
    </ligand>
</feature>
<accession>A0ABV9S0X5</accession>
<dbReference type="Gene3D" id="3.30.260.10">
    <property type="entry name" value="TCP-1-like chaperonin intermediate domain"/>
    <property type="match status" value="1"/>
</dbReference>
<feature type="binding site" evidence="9">
    <location>
        <begin position="86"/>
        <end position="90"/>
    </location>
    <ligand>
        <name>ATP</name>
        <dbReference type="ChEBI" id="CHEBI:30616"/>
    </ligand>
</feature>
<dbReference type="Gene3D" id="1.10.560.10">
    <property type="entry name" value="GroEL-like equatorial domain"/>
    <property type="match status" value="1"/>
</dbReference>
<sequence length="546" mass="57134">MPKQISYDEDARRALERGVNKLADTVKVTLGPRGRHVVLAKKFGGPTVTNDGVTIAREIELEDSFENLGAQFAKNVATKTNDIAGDGTTTATVLAQAMVRVGMRNVAAGANPMALGQGIQLAADAVVDALKAKATPVKGRDNIAQVGTVASRDASIGALLGEAIEKVGEDGVITVEESSTLATELVITEGVQFDKGYVSAYFATDAESQQAVLEDTYILLYREKISSLNDLLPILEKIAQAAKPVLIVAEDVEGEALSTLVVNSVRKTIRAVAVKAPFFGDRRKAFLDDLAVVTGGTVVSSDVGMKLSEVDLDVLGTARRVVVTKDDTTLVDGGGTKEAVAGRSEQIRREIESTDSDWDREKLQERLAKLSGGVAVIKVGAATETELSERKHRIEDAVAATRAAVEEGIVPGGGSALIHVAKELDALADAQSGDVATGVRLVREALAAPLVWIANNGGLEGAVVVSKVKELDWGHGLNAAKLTYGDLVADGVVDPVKVTRSAVTNAASIARMVLTTEVSVVEKKEEEPEAAGGHGHGHGHGHGPGF</sequence>
<comment type="function">
    <text evidence="9 11">Together with its co-chaperonin GroES, plays an essential role in assisting protein folding. The GroEL-GroES system forms a nano-cage that allows encapsulation of the non-native substrate proteins and provides a physical environment optimized to promote and accelerate protein folding.</text>
</comment>
<dbReference type="PANTHER" id="PTHR45633">
    <property type="entry name" value="60 KDA HEAT SHOCK PROTEIN, MITOCHONDRIAL"/>
    <property type="match status" value="1"/>
</dbReference>
<evidence type="ECO:0000256" key="12">
    <source>
        <dbReference type="SAM" id="MobiDB-lite"/>
    </source>
</evidence>
<dbReference type="NCBIfam" id="NF009489">
    <property type="entry name" value="PRK12851.1"/>
    <property type="match status" value="1"/>
</dbReference>
<dbReference type="InterPro" id="IPR027409">
    <property type="entry name" value="GroEL-like_apical_dom_sf"/>
</dbReference>
<dbReference type="EC" id="5.6.1.7" evidence="9"/>
<comment type="caution">
    <text evidence="13">The sequence shown here is derived from an EMBL/GenBank/DDBJ whole genome shotgun (WGS) entry which is preliminary data.</text>
</comment>
<dbReference type="CDD" id="cd03344">
    <property type="entry name" value="GroEL"/>
    <property type="match status" value="1"/>
</dbReference>
<organism evidence="13 14">
    <name type="scientific">Actinophytocola glycyrrhizae</name>
    <dbReference type="NCBI Taxonomy" id="2044873"/>
    <lineage>
        <taxon>Bacteria</taxon>
        <taxon>Bacillati</taxon>
        <taxon>Actinomycetota</taxon>
        <taxon>Actinomycetes</taxon>
        <taxon>Pseudonocardiales</taxon>
        <taxon>Pseudonocardiaceae</taxon>
    </lineage>
</organism>
<keyword evidence="4 9" id="KW-0547">Nucleotide-binding</keyword>
<feature type="binding site" evidence="9">
    <location>
        <begin position="29"/>
        <end position="32"/>
    </location>
    <ligand>
        <name>ATP</name>
        <dbReference type="ChEBI" id="CHEBI:30616"/>
    </ligand>
</feature>
<dbReference type="InterPro" id="IPR002423">
    <property type="entry name" value="Cpn60/GroEL/TCP-1"/>
</dbReference>
<dbReference type="Gene3D" id="3.50.7.10">
    <property type="entry name" value="GroEL"/>
    <property type="match status" value="1"/>
</dbReference>
<dbReference type="SUPFAM" id="SSF54849">
    <property type="entry name" value="GroEL-intermediate domain like"/>
    <property type="match status" value="1"/>
</dbReference>
<dbReference type="InterPro" id="IPR027410">
    <property type="entry name" value="TCP-1-like_intermed_sf"/>
</dbReference>
<evidence type="ECO:0000256" key="4">
    <source>
        <dbReference type="ARBA" id="ARBA00022741"/>
    </source>
</evidence>
<keyword evidence="14" id="KW-1185">Reference proteome</keyword>
<evidence type="ECO:0000256" key="7">
    <source>
        <dbReference type="ARBA" id="ARBA00023235"/>
    </source>
</evidence>
<dbReference type="NCBIfam" id="TIGR02348">
    <property type="entry name" value="GroEL"/>
    <property type="match status" value="1"/>
</dbReference>
<dbReference type="Pfam" id="PF00118">
    <property type="entry name" value="Cpn60_TCP1"/>
    <property type="match status" value="1"/>
</dbReference>
<name>A0ABV9S0X5_9PSEU</name>
<feature type="region of interest" description="Disordered" evidence="12">
    <location>
        <begin position="522"/>
        <end position="546"/>
    </location>
</feature>
<keyword evidence="6 9" id="KW-0143">Chaperone</keyword>
<dbReference type="Proteomes" id="UP001595859">
    <property type="component" value="Unassembled WGS sequence"/>
</dbReference>
<dbReference type="SUPFAM" id="SSF48592">
    <property type="entry name" value="GroEL equatorial domain-like"/>
    <property type="match status" value="1"/>
</dbReference>
<evidence type="ECO:0000256" key="11">
    <source>
        <dbReference type="RuleBase" id="RU000419"/>
    </source>
</evidence>
<dbReference type="NCBIfam" id="NF000592">
    <property type="entry name" value="PRK00013.1"/>
    <property type="match status" value="1"/>
</dbReference>
<keyword evidence="5 9" id="KW-0067">ATP-binding</keyword>
<feature type="binding site" evidence="9">
    <location>
        <begin position="478"/>
        <end position="480"/>
    </location>
    <ligand>
        <name>ATP</name>
        <dbReference type="ChEBI" id="CHEBI:30616"/>
    </ligand>
</feature>
<feature type="binding site" evidence="9">
    <location>
        <position position="413"/>
    </location>
    <ligand>
        <name>ATP</name>
        <dbReference type="ChEBI" id="CHEBI:30616"/>
    </ligand>
</feature>
<evidence type="ECO:0000256" key="5">
    <source>
        <dbReference type="ARBA" id="ARBA00022840"/>
    </source>
</evidence>
<comment type="subunit">
    <text evidence="9 11">Forms a cylinder of 14 subunits composed of two heptameric rings stacked back-to-back. Interacts with the co-chaperonin GroES.</text>
</comment>
<dbReference type="NCBIfam" id="NF009487">
    <property type="entry name" value="PRK12849.1"/>
    <property type="match status" value="1"/>
</dbReference>
<comment type="similarity">
    <text evidence="3 9 10">Belongs to the chaperonin (HSP60) family.</text>
</comment>
<evidence type="ECO:0000256" key="3">
    <source>
        <dbReference type="ARBA" id="ARBA00006607"/>
    </source>
</evidence>